<feature type="compositionally biased region" description="Basic and acidic residues" evidence="1">
    <location>
        <begin position="573"/>
        <end position="582"/>
    </location>
</feature>
<evidence type="ECO:0000313" key="5">
    <source>
        <dbReference type="Proteomes" id="UP001628156"/>
    </source>
</evidence>
<organism evidence="4 5">
    <name type="scientific">Entamoeba nuttalli</name>
    <dbReference type="NCBI Taxonomy" id="412467"/>
    <lineage>
        <taxon>Eukaryota</taxon>
        <taxon>Amoebozoa</taxon>
        <taxon>Evosea</taxon>
        <taxon>Archamoebae</taxon>
        <taxon>Mastigamoebida</taxon>
        <taxon>Entamoebidae</taxon>
        <taxon>Entamoeba</taxon>
    </lineage>
</organism>
<keyword evidence="2" id="KW-0812">Transmembrane</keyword>
<dbReference type="Gene3D" id="3.40.50.1820">
    <property type="entry name" value="alpha/beta hydrolase"/>
    <property type="match status" value="1"/>
</dbReference>
<evidence type="ECO:0000313" key="4">
    <source>
        <dbReference type="EMBL" id="GAB1227573.1"/>
    </source>
</evidence>
<dbReference type="InterPro" id="IPR002921">
    <property type="entry name" value="Fungal_lipase-type"/>
</dbReference>
<comment type="caution">
    <text evidence="4">The sequence shown here is derived from an EMBL/GenBank/DDBJ whole genome shotgun (WGS) entry which is preliminary data.</text>
</comment>
<keyword evidence="2" id="KW-0472">Membrane</keyword>
<feature type="transmembrane region" description="Helical" evidence="2">
    <location>
        <begin position="21"/>
        <end position="52"/>
    </location>
</feature>
<feature type="region of interest" description="Disordered" evidence="1">
    <location>
        <begin position="555"/>
        <end position="582"/>
    </location>
</feature>
<keyword evidence="2" id="KW-1133">Transmembrane helix</keyword>
<dbReference type="Pfam" id="PF01764">
    <property type="entry name" value="Lipase_3"/>
    <property type="match status" value="1"/>
</dbReference>
<dbReference type="EMBL" id="BAAFRS010000344">
    <property type="protein sequence ID" value="GAB1227573.1"/>
    <property type="molecule type" value="Genomic_DNA"/>
</dbReference>
<name>A0ABQ0DXI9_9EUKA</name>
<feature type="transmembrane region" description="Helical" evidence="2">
    <location>
        <begin position="253"/>
        <end position="273"/>
    </location>
</feature>
<evidence type="ECO:0000256" key="1">
    <source>
        <dbReference type="SAM" id="MobiDB-lite"/>
    </source>
</evidence>
<keyword evidence="5" id="KW-1185">Reference proteome</keyword>
<evidence type="ECO:0000259" key="3">
    <source>
        <dbReference type="Pfam" id="PF01764"/>
    </source>
</evidence>
<gene>
    <name evidence="4" type="ORF">ENUP19_0344G0008</name>
</gene>
<sequence length="814" mass="92867">MDYSQFKTDILNCWNGFKLSFYKIVIVLLSGCYIQFFFFITMILIGILVIFYLSVEHIVVKGSWFFNSVVLIYGSILLVETIYFFILFAVGYMSSFFTKFSSLLKENEEEELKVNTKKEEGSTNENTNDIDEVDNKLKNNESEEEGISPKEQNITGENTEERKDREAIKEKTSDAVKVEISKEKTANENTNKLKNIISKICKFVNKHFFAIWYVIASIIFLIIVVFVALIIAIPDIKTSKEKYFHSFIGLLGLSYLSIGSIVLFVLLIFKIIYDLVTQIIKTIKKQINTKSQWLLLLEWISPCLLKLVKKIWVWCEQYEQDHKWISWVLHIIYWVIIVLSFIVFILFIVSLGFMTKDAKNMIWYWILFGASILFIGSIYAIKELREGLENSEKKPTTNNTSVNDTNTPTNKHIDIYTSSKTKQKKSKKEIDGLFGFDFEYSTLILIILIVIVCLSLPIVKIIRFASKEKSPDTETPSMINERSQKYYYFANEMDYSDNDFDYANPYITKNSQSPLTNDVRSHSHLCSVDSYGITPIEYAYFCIMAKANVTNLEGCETNSQDRSSSKPSCCSKSDNKLPKSEKEQEEQRLVKCNLEKKGWEIKIYAKNELHYVITNKKINGIPIKVITFRGSQSFSDFVYDIQLFSESIFPTLSTPFFPFFTKKTLLKISKFLSYFGTKALPGSDQYLLGLAKEVVMEELKDKNNPNVVLAGHSLGGGIANILGGEFGLMSFGISPPGTYLASKNFGTKKKDVPVVARAIIPEKDPIAALGEDGGLQMSIPCDKHLFSCHSIKSSLCMIGKLCSDNEIENICSEK</sequence>
<accession>A0ABQ0DXI9</accession>
<reference evidence="4 5" key="1">
    <citation type="journal article" date="2019" name="PLoS Negl. Trop. Dis.">
        <title>Whole genome sequencing of Entamoeba nuttalli reveals mammalian host-related molecular signatures and a novel octapeptide-repeat surface protein.</title>
        <authorList>
            <person name="Tanaka M."/>
            <person name="Makiuchi T."/>
            <person name="Komiyama T."/>
            <person name="Shiina T."/>
            <person name="Osaki K."/>
            <person name="Tachibana H."/>
        </authorList>
    </citation>
    <scope>NUCLEOTIDE SEQUENCE [LARGE SCALE GENOMIC DNA]</scope>
    <source>
        <strain evidence="4 5">P19-061405</strain>
    </source>
</reference>
<evidence type="ECO:0000256" key="2">
    <source>
        <dbReference type="SAM" id="Phobius"/>
    </source>
</evidence>
<feature type="transmembrane region" description="Helical" evidence="2">
    <location>
        <begin position="361"/>
        <end position="381"/>
    </location>
</feature>
<protein>
    <recommendedName>
        <fullName evidence="3">Fungal lipase-type domain-containing protein</fullName>
    </recommendedName>
</protein>
<dbReference type="InterPro" id="IPR029058">
    <property type="entry name" value="AB_hydrolase_fold"/>
</dbReference>
<feature type="transmembrane region" description="Helical" evidence="2">
    <location>
        <begin position="324"/>
        <end position="349"/>
    </location>
</feature>
<feature type="region of interest" description="Disordered" evidence="1">
    <location>
        <begin position="114"/>
        <end position="166"/>
    </location>
</feature>
<feature type="transmembrane region" description="Helical" evidence="2">
    <location>
        <begin position="208"/>
        <end position="233"/>
    </location>
</feature>
<dbReference type="SUPFAM" id="SSF53474">
    <property type="entry name" value="alpha/beta-Hydrolases"/>
    <property type="match status" value="1"/>
</dbReference>
<dbReference type="Proteomes" id="UP001628156">
    <property type="component" value="Unassembled WGS sequence"/>
</dbReference>
<feature type="transmembrane region" description="Helical" evidence="2">
    <location>
        <begin position="440"/>
        <end position="459"/>
    </location>
</feature>
<proteinExistence type="predicted"/>
<feature type="transmembrane region" description="Helical" evidence="2">
    <location>
        <begin position="64"/>
        <end position="90"/>
    </location>
</feature>
<feature type="domain" description="Fungal lipase-type" evidence="3">
    <location>
        <begin position="625"/>
        <end position="722"/>
    </location>
</feature>